<dbReference type="Proteomes" id="UP000430670">
    <property type="component" value="Unassembled WGS sequence"/>
</dbReference>
<evidence type="ECO:0000259" key="1">
    <source>
        <dbReference type="PROSITE" id="PS51831"/>
    </source>
</evidence>
<organism evidence="2 3">
    <name type="scientific">Heliobacterium mobile</name>
    <name type="common">Heliobacillus mobilis</name>
    <dbReference type="NCBI Taxonomy" id="28064"/>
    <lineage>
        <taxon>Bacteria</taxon>
        <taxon>Bacillati</taxon>
        <taxon>Bacillota</taxon>
        <taxon>Clostridia</taxon>
        <taxon>Eubacteriales</taxon>
        <taxon>Heliobacteriaceae</taxon>
        <taxon>Heliobacterium</taxon>
    </lineage>
</organism>
<gene>
    <name evidence="2" type="ORF">GJ688_05870</name>
</gene>
<dbReference type="OrthoDB" id="1669667at2"/>
<dbReference type="PROSITE" id="PS51831">
    <property type="entry name" value="HD"/>
    <property type="match status" value="1"/>
</dbReference>
<dbReference type="InterPro" id="IPR006674">
    <property type="entry name" value="HD_domain"/>
</dbReference>
<sequence>MDLTIFPTKRSMGGCTLNRVRRILEQPLFLKCLEQNAACEKDRLFCRHDLTHLLDVARIAYILALESPDEYRQFAQALHRRNAAADAGNLGVSETVTDEKAEADTNIRIDDQIKEKTKEVIYSAALLHDMGKWKQYETGEDHAKVGAELCKPLLKDCGFNDMEIDLIAEAIRHHRKKERKMSPTFLGQILARADGYSRLCCRCEQTSECNWKKKQETLIY</sequence>
<dbReference type="Gene3D" id="1.10.3210.10">
    <property type="entry name" value="Hypothetical protein af1432"/>
    <property type="match status" value="1"/>
</dbReference>
<comment type="caution">
    <text evidence="2">The sequence shown here is derived from an EMBL/GenBank/DDBJ whole genome shotgun (WGS) entry which is preliminary data.</text>
</comment>
<evidence type="ECO:0000313" key="3">
    <source>
        <dbReference type="Proteomes" id="UP000430670"/>
    </source>
</evidence>
<evidence type="ECO:0000313" key="2">
    <source>
        <dbReference type="EMBL" id="MTV48509.1"/>
    </source>
</evidence>
<proteinExistence type="predicted"/>
<dbReference type="InterPro" id="IPR003607">
    <property type="entry name" value="HD/PDEase_dom"/>
</dbReference>
<protein>
    <submittedName>
        <fullName evidence="2">HD domain-containing protein</fullName>
    </submittedName>
</protein>
<dbReference type="Pfam" id="PF01966">
    <property type="entry name" value="HD"/>
    <property type="match status" value="1"/>
</dbReference>
<accession>A0A6I3SHZ9</accession>
<dbReference type="CDD" id="cd00077">
    <property type="entry name" value="HDc"/>
    <property type="match status" value="1"/>
</dbReference>
<reference evidence="2 3" key="1">
    <citation type="submission" date="2019-11" db="EMBL/GenBank/DDBJ databases">
        <title>Whole-genome sequence of a the green, strictly anaerobic photosynthetic bacterium Heliobacillus mobilis DSM 6151.</title>
        <authorList>
            <person name="Kyndt J.A."/>
            <person name="Meyer T.E."/>
        </authorList>
    </citation>
    <scope>NUCLEOTIDE SEQUENCE [LARGE SCALE GENOMIC DNA]</scope>
    <source>
        <strain evidence="2 3">DSM 6151</strain>
    </source>
</reference>
<feature type="domain" description="HD" evidence="1">
    <location>
        <begin position="49"/>
        <end position="199"/>
    </location>
</feature>
<keyword evidence="3" id="KW-1185">Reference proteome</keyword>
<dbReference type="AlphaFoldDB" id="A0A6I3SHZ9"/>
<dbReference type="EMBL" id="WNKU01000004">
    <property type="protein sequence ID" value="MTV48509.1"/>
    <property type="molecule type" value="Genomic_DNA"/>
</dbReference>
<dbReference type="RefSeq" id="WP_155475607.1">
    <property type="nucleotide sequence ID" value="NZ_WNKU01000004.1"/>
</dbReference>
<name>A0A6I3SHZ9_HELMO</name>
<dbReference type="SMART" id="SM00471">
    <property type="entry name" value="HDc"/>
    <property type="match status" value="1"/>
</dbReference>
<dbReference type="SUPFAM" id="SSF109604">
    <property type="entry name" value="HD-domain/PDEase-like"/>
    <property type="match status" value="1"/>
</dbReference>